<evidence type="ECO:0000313" key="3">
    <source>
        <dbReference type="Proteomes" id="UP000026915"/>
    </source>
</evidence>
<sequence length="154" mass="17006">MNVTTLVSFGRVSKGLVVVASVANESLTWCREHPPMGDDLVAASISSGRKLKNIGHYLAEVLAIREAMVLFAASSWAKIGGIIVECNSMNAVTWLTKPPNAPWRIRQLIFQIGALRDKVLNWQIRYIPGSRNEVADNLAKTGIERPNDLIRILL</sequence>
<evidence type="ECO:0000259" key="1">
    <source>
        <dbReference type="Pfam" id="PF13456"/>
    </source>
</evidence>
<dbReference type="PANTHER" id="PTHR33033:SF121">
    <property type="entry name" value="POLYNUCLEOTIDYL TRANSFERASE, RIBONUCLEASE H-LIKE SUPERFAMILY PROTEIN"/>
    <property type="match status" value="1"/>
</dbReference>
<accession>A0A061EP51</accession>
<dbReference type="InterPro" id="IPR012337">
    <property type="entry name" value="RNaseH-like_sf"/>
</dbReference>
<dbReference type="PANTHER" id="PTHR33033">
    <property type="entry name" value="POLYNUCLEOTIDYL TRANSFERASE, RIBONUCLEASE H-LIKE SUPERFAMILY PROTEIN-RELATED"/>
    <property type="match status" value="1"/>
</dbReference>
<dbReference type="InterPro" id="IPR044730">
    <property type="entry name" value="RNase_H-like_dom_plant"/>
</dbReference>
<dbReference type="Gene3D" id="3.30.420.10">
    <property type="entry name" value="Ribonuclease H-like superfamily/Ribonuclease H"/>
    <property type="match status" value="1"/>
</dbReference>
<dbReference type="AlphaFoldDB" id="A0A061EP51"/>
<name>A0A061EP51_THECC</name>
<reference evidence="2 3" key="1">
    <citation type="journal article" date="2013" name="Genome Biol.">
        <title>The genome sequence of the most widely cultivated cacao type and its use to identify candidate genes regulating pod color.</title>
        <authorList>
            <person name="Motamayor J.C."/>
            <person name="Mockaitis K."/>
            <person name="Schmutz J."/>
            <person name="Haiminen N."/>
            <person name="Iii D.L."/>
            <person name="Cornejo O."/>
            <person name="Findley S.D."/>
            <person name="Zheng P."/>
            <person name="Utro F."/>
            <person name="Royaert S."/>
            <person name="Saski C."/>
            <person name="Jenkins J."/>
            <person name="Podicheti R."/>
            <person name="Zhao M."/>
            <person name="Scheffler B.E."/>
            <person name="Stack J.C."/>
            <person name="Feltus F.A."/>
            <person name="Mustiga G.M."/>
            <person name="Amores F."/>
            <person name="Phillips W."/>
            <person name="Marelli J.P."/>
            <person name="May G.D."/>
            <person name="Shapiro H."/>
            <person name="Ma J."/>
            <person name="Bustamante C.D."/>
            <person name="Schnell R.J."/>
            <person name="Main D."/>
            <person name="Gilbert D."/>
            <person name="Parida L."/>
            <person name="Kuhn D.N."/>
        </authorList>
    </citation>
    <scope>NUCLEOTIDE SEQUENCE [LARGE SCALE GENOMIC DNA]</scope>
    <source>
        <strain evidence="3">cv. Matina 1-6</strain>
    </source>
</reference>
<dbReference type="SUPFAM" id="SSF53098">
    <property type="entry name" value="Ribonuclease H-like"/>
    <property type="match status" value="1"/>
</dbReference>
<dbReference type="HOGENOM" id="CLU_1707451_0_0_1"/>
<dbReference type="Gramene" id="EOY04114">
    <property type="protein sequence ID" value="EOY04114"/>
    <property type="gene ID" value="TCM_019370"/>
</dbReference>
<dbReference type="InterPro" id="IPR002156">
    <property type="entry name" value="RNaseH_domain"/>
</dbReference>
<dbReference type="InParanoid" id="A0A061EP51"/>
<proteinExistence type="predicted"/>
<gene>
    <name evidence="2" type="ORF">TCM_019370</name>
</gene>
<dbReference type="Proteomes" id="UP000026915">
    <property type="component" value="Chromosome 4"/>
</dbReference>
<dbReference type="CDD" id="cd06222">
    <property type="entry name" value="RNase_H_like"/>
    <property type="match status" value="1"/>
</dbReference>
<dbReference type="Pfam" id="PF13456">
    <property type="entry name" value="RVT_3"/>
    <property type="match status" value="1"/>
</dbReference>
<protein>
    <recommendedName>
        <fullName evidence="1">RNase H type-1 domain-containing protein</fullName>
    </recommendedName>
</protein>
<organism evidence="2 3">
    <name type="scientific">Theobroma cacao</name>
    <name type="common">Cacao</name>
    <name type="synonym">Cocoa</name>
    <dbReference type="NCBI Taxonomy" id="3641"/>
    <lineage>
        <taxon>Eukaryota</taxon>
        <taxon>Viridiplantae</taxon>
        <taxon>Streptophyta</taxon>
        <taxon>Embryophyta</taxon>
        <taxon>Tracheophyta</taxon>
        <taxon>Spermatophyta</taxon>
        <taxon>Magnoliopsida</taxon>
        <taxon>eudicotyledons</taxon>
        <taxon>Gunneridae</taxon>
        <taxon>Pentapetalae</taxon>
        <taxon>rosids</taxon>
        <taxon>malvids</taxon>
        <taxon>Malvales</taxon>
        <taxon>Malvaceae</taxon>
        <taxon>Byttnerioideae</taxon>
        <taxon>Theobroma</taxon>
    </lineage>
</organism>
<keyword evidence="3" id="KW-1185">Reference proteome</keyword>
<dbReference type="InterPro" id="IPR036397">
    <property type="entry name" value="RNaseH_sf"/>
</dbReference>
<dbReference type="GO" id="GO:0003676">
    <property type="term" value="F:nucleic acid binding"/>
    <property type="evidence" value="ECO:0007669"/>
    <property type="project" value="InterPro"/>
</dbReference>
<evidence type="ECO:0000313" key="2">
    <source>
        <dbReference type="EMBL" id="EOY04114.1"/>
    </source>
</evidence>
<dbReference type="EMBL" id="CM001882">
    <property type="protein sequence ID" value="EOY04114.1"/>
    <property type="molecule type" value="Genomic_DNA"/>
</dbReference>
<feature type="domain" description="RNase H type-1" evidence="1">
    <location>
        <begin position="54"/>
        <end position="141"/>
    </location>
</feature>
<dbReference type="GO" id="GO:0004523">
    <property type="term" value="F:RNA-DNA hybrid ribonuclease activity"/>
    <property type="evidence" value="ECO:0007669"/>
    <property type="project" value="InterPro"/>
</dbReference>